<evidence type="ECO:0000313" key="8">
    <source>
        <dbReference type="Proteomes" id="UP000434241"/>
    </source>
</evidence>
<dbReference type="SUPFAM" id="SSF52540">
    <property type="entry name" value="P-loop containing nucleoside triphosphate hydrolases"/>
    <property type="match status" value="1"/>
</dbReference>
<evidence type="ECO:0000259" key="6">
    <source>
        <dbReference type="PROSITE" id="PS50901"/>
    </source>
</evidence>
<evidence type="ECO:0000259" key="5">
    <source>
        <dbReference type="PROSITE" id="PS50006"/>
    </source>
</evidence>
<dbReference type="GO" id="GO:0003677">
    <property type="term" value="F:DNA binding"/>
    <property type="evidence" value="ECO:0007669"/>
    <property type="project" value="InterPro"/>
</dbReference>
<reference evidence="7 8" key="1">
    <citation type="submission" date="2019-08" db="EMBL/GenBank/DDBJ databases">
        <title>In-depth cultivation of the pig gut microbiome towards novel bacterial diversity and tailored functional studies.</title>
        <authorList>
            <person name="Wylensek D."/>
            <person name="Hitch T.C.A."/>
            <person name="Clavel T."/>
        </authorList>
    </citation>
    <scope>NUCLEOTIDE SEQUENCE [LARGE SCALE GENOMIC DNA]</scope>
    <source>
        <strain evidence="7 8">LKV-472-APC-3</strain>
    </source>
</reference>
<evidence type="ECO:0000256" key="4">
    <source>
        <dbReference type="SAM" id="Phobius"/>
    </source>
</evidence>
<name>A0A6N7VEE2_9FIRM</name>
<dbReference type="InterPro" id="IPR027417">
    <property type="entry name" value="P-loop_NTPase"/>
</dbReference>
<dbReference type="PROSITE" id="PS50901">
    <property type="entry name" value="FTSK"/>
    <property type="match status" value="1"/>
</dbReference>
<sequence>MIKLWVYTDKSCHYFDLNCAKSFSKYFFEKRRNGVCIVWNQSKKLLRYGESCILDEVLFYLEEIESTMCHFPISKKIKVGRSEACDIQLCTNGVSRYHFQIEEGVLQDFNSLNGTYVNSKRVKRCSLCMQDEIVFANIRMIYFKDYVLLDMVNNPYSNVELDRKNATYYPSCLNIEMPKVQKFDIQMPQIMRSVQKQSLFSAIGPSCMIASSGLISSILIGYLQKQRIESLFTSMISSLTMAFTFMVYGLYNRNYQYKLSVKESTKSIDMYNAYIEKMYEKGVVSKGTFKKKMDEYISKYIDTYQHENRDVIYVGCAYNAWCKISYREVSYEYALDDLMQKREQLISNLNQFVQVPIFLRQGEVCWIQGDVKASIILFENYLWYSKQKRKWVWLQEFEGMKQILLNPYCAICEKIDADTIVVDVEGKYLPKSYYCLIYVGNQKPSFHYDYQIETIAITELSLDRKRFVLRNEDSNFYDQLIKIGPVRKSEYVMKVPVGIDESQQIVVMDFQEYGPHGLVAGMTGFGKSEFISFLLMMLIWHNTPQQFQYVLIDFKGGAFGQPFYEFAHCAGIVTNLDAQSMERFFQSMNYELEKRQRLFLKEKVSDIQSYNMIHTMSHLWIFVDEFAQLKMRFPQFMSQLQEIARIGRSLGIHLVLSTQKPSGIIDDQVWSNTTWRACFHVSSIQDSREMLQNEMAYHLKNPGDMILQHQQKNQSCRSFYLQSSIDEICWREINEKKEVLHSKHHAGKRVMDVLKDQIHDLKEVREWVLLPKDIPEHVFGVLDLPFEQKQCEIKFMSIQLFYTKSLDIVYRLIKYFENETIYVYGTNMLDSYVDFSFFQSRYFSKIHEGVCIIFEDENLDLSELDEHVISFVVTNNETTNLKWILNKYVFDIESLDDKRIFFDTYHLPSYLNMTLYHNTYVEILYRKIKETDLKSRATKLMIFNKDKNCIGFECKGDRPVFMDETKKLFILYMHTDYAQEVNRICESLAHLKITSDWNQESDVYVVCVDVSLLNEDAFQKKLYNAQIVWVGYGLKEYGYMLKRKLPYEHFDCVFFKDQNEGVGICE</sequence>
<feature type="transmembrane region" description="Helical" evidence="4">
    <location>
        <begin position="230"/>
        <end position="251"/>
    </location>
</feature>
<keyword evidence="1 3" id="KW-0547">Nucleotide-binding</keyword>
<dbReference type="AlphaFoldDB" id="A0A6N7VEE2"/>
<dbReference type="PANTHER" id="PTHR22683">
    <property type="entry name" value="SPORULATION PROTEIN RELATED"/>
    <property type="match status" value="1"/>
</dbReference>
<dbReference type="PROSITE" id="PS50006">
    <property type="entry name" value="FHA_DOMAIN"/>
    <property type="match status" value="1"/>
</dbReference>
<dbReference type="InterPro" id="IPR002543">
    <property type="entry name" value="FtsK_dom"/>
</dbReference>
<dbReference type="InterPro" id="IPR050206">
    <property type="entry name" value="FtsK/SpoIIIE/SftA"/>
</dbReference>
<dbReference type="Proteomes" id="UP000434241">
    <property type="component" value="Unassembled WGS sequence"/>
</dbReference>
<feature type="transmembrane region" description="Helical" evidence="4">
    <location>
        <begin position="199"/>
        <end position="223"/>
    </location>
</feature>
<dbReference type="Pfam" id="PF01580">
    <property type="entry name" value="FtsK_SpoIIIE"/>
    <property type="match status" value="1"/>
</dbReference>
<evidence type="ECO:0000256" key="1">
    <source>
        <dbReference type="ARBA" id="ARBA00022741"/>
    </source>
</evidence>
<dbReference type="CDD" id="cd00060">
    <property type="entry name" value="FHA"/>
    <property type="match status" value="1"/>
</dbReference>
<dbReference type="InterPro" id="IPR008984">
    <property type="entry name" value="SMAD_FHA_dom_sf"/>
</dbReference>
<dbReference type="SMART" id="SM00240">
    <property type="entry name" value="FHA"/>
    <property type="match status" value="1"/>
</dbReference>
<organism evidence="7 8">
    <name type="scientific">Holdemanella porci</name>
    <dbReference type="NCBI Taxonomy" id="2652276"/>
    <lineage>
        <taxon>Bacteria</taxon>
        <taxon>Bacillati</taxon>
        <taxon>Bacillota</taxon>
        <taxon>Erysipelotrichia</taxon>
        <taxon>Erysipelotrichales</taxon>
        <taxon>Erysipelotrichaceae</taxon>
        <taxon>Holdemanella</taxon>
    </lineage>
</organism>
<evidence type="ECO:0000256" key="2">
    <source>
        <dbReference type="ARBA" id="ARBA00022840"/>
    </source>
</evidence>
<dbReference type="GO" id="GO:0005524">
    <property type="term" value="F:ATP binding"/>
    <property type="evidence" value="ECO:0007669"/>
    <property type="project" value="UniProtKB-UniRule"/>
</dbReference>
<feature type="domain" description="FHA" evidence="5">
    <location>
        <begin position="77"/>
        <end position="122"/>
    </location>
</feature>
<keyword evidence="2 3" id="KW-0067">ATP-binding</keyword>
<dbReference type="InterPro" id="IPR000253">
    <property type="entry name" value="FHA_dom"/>
</dbReference>
<dbReference type="EMBL" id="VUMR01000012">
    <property type="protein sequence ID" value="MSS56067.1"/>
    <property type="molecule type" value="Genomic_DNA"/>
</dbReference>
<evidence type="ECO:0000313" key="7">
    <source>
        <dbReference type="EMBL" id="MSS56067.1"/>
    </source>
</evidence>
<dbReference type="Gene3D" id="2.60.200.20">
    <property type="match status" value="1"/>
</dbReference>
<comment type="caution">
    <text evidence="7">The sequence shown here is derived from an EMBL/GenBank/DDBJ whole genome shotgun (WGS) entry which is preliminary data.</text>
</comment>
<dbReference type="CDD" id="cd01127">
    <property type="entry name" value="TrwB_TraG_TraD_VirD4"/>
    <property type="match status" value="1"/>
</dbReference>
<accession>A0A6N7VEE2</accession>
<dbReference type="PANTHER" id="PTHR22683:SF1">
    <property type="entry name" value="TYPE VII SECRETION SYSTEM PROTEIN ESSC"/>
    <property type="match status" value="1"/>
</dbReference>
<feature type="binding site" evidence="3">
    <location>
        <begin position="521"/>
        <end position="528"/>
    </location>
    <ligand>
        <name>ATP</name>
        <dbReference type="ChEBI" id="CHEBI:30616"/>
    </ligand>
</feature>
<dbReference type="SUPFAM" id="SSF49879">
    <property type="entry name" value="SMAD/FHA domain"/>
    <property type="match status" value="1"/>
</dbReference>
<protein>
    <submittedName>
        <fullName evidence="7">FHA domain-containing protein</fullName>
    </submittedName>
</protein>
<dbReference type="Gene3D" id="3.40.50.300">
    <property type="entry name" value="P-loop containing nucleotide triphosphate hydrolases"/>
    <property type="match status" value="1"/>
</dbReference>
<proteinExistence type="predicted"/>
<keyword evidence="4" id="KW-0812">Transmembrane</keyword>
<dbReference type="Pfam" id="PF00498">
    <property type="entry name" value="FHA"/>
    <property type="match status" value="1"/>
</dbReference>
<feature type="domain" description="FtsK" evidence="6">
    <location>
        <begin position="503"/>
        <end position="688"/>
    </location>
</feature>
<keyword evidence="4" id="KW-1133">Transmembrane helix</keyword>
<gene>
    <name evidence="7" type="ORF">FYJ55_03925</name>
</gene>
<keyword evidence="8" id="KW-1185">Reference proteome</keyword>
<evidence type="ECO:0000256" key="3">
    <source>
        <dbReference type="PROSITE-ProRule" id="PRU00289"/>
    </source>
</evidence>
<keyword evidence="4" id="KW-0472">Membrane</keyword>